<dbReference type="InterPro" id="IPR036188">
    <property type="entry name" value="FAD/NAD-bd_sf"/>
</dbReference>
<dbReference type="EMBL" id="JAUIRO010000004">
    <property type="protein sequence ID" value="KAK0717160.1"/>
    <property type="molecule type" value="Genomic_DNA"/>
</dbReference>
<dbReference type="GO" id="GO:0005634">
    <property type="term" value="C:nucleus"/>
    <property type="evidence" value="ECO:0007669"/>
    <property type="project" value="TreeGrafter"/>
</dbReference>
<dbReference type="PIRSF" id="PIRSF037514">
    <property type="entry name" value="Rab_ger_ger_transf_A_fun"/>
    <property type="match status" value="1"/>
</dbReference>
<dbReference type="InterPro" id="IPR018203">
    <property type="entry name" value="GDP_dissociation_inhibitor"/>
</dbReference>
<comment type="caution">
    <text evidence="3">The sequence shown here is derived from an EMBL/GenBank/DDBJ whole genome shotgun (WGS) entry which is preliminary data.</text>
</comment>
<evidence type="ECO:0000256" key="1">
    <source>
        <dbReference type="ARBA" id="ARBA00005593"/>
    </source>
</evidence>
<dbReference type="SUPFAM" id="SSF54373">
    <property type="entry name" value="FAD-linked reductases, C-terminal domain"/>
    <property type="match status" value="1"/>
</dbReference>
<name>A0AA40AJY2_9PEZI</name>
<dbReference type="Pfam" id="PF00996">
    <property type="entry name" value="GDI"/>
    <property type="match status" value="1"/>
</dbReference>
<keyword evidence="4" id="KW-1185">Reference proteome</keyword>
<dbReference type="GO" id="GO:0005829">
    <property type="term" value="C:cytosol"/>
    <property type="evidence" value="ECO:0007669"/>
    <property type="project" value="TreeGrafter"/>
</dbReference>
<dbReference type="GeneID" id="85328622"/>
<dbReference type="InterPro" id="IPR017230">
    <property type="entry name" value="Mrs6"/>
</dbReference>
<dbReference type="GO" id="GO:0016192">
    <property type="term" value="P:vesicle-mediated transport"/>
    <property type="evidence" value="ECO:0007669"/>
    <property type="project" value="TreeGrafter"/>
</dbReference>
<evidence type="ECO:0000256" key="2">
    <source>
        <dbReference type="PIRNR" id="PIRNR037514"/>
    </source>
</evidence>
<protein>
    <recommendedName>
        <fullName evidence="2">Rab proteins geranylgeranyltransferase</fullName>
    </recommendedName>
</protein>
<proteinExistence type="inferred from homology"/>
<dbReference type="GO" id="GO:0005968">
    <property type="term" value="C:Rab-protein geranylgeranyltransferase complex"/>
    <property type="evidence" value="ECO:0007669"/>
    <property type="project" value="TreeGrafter"/>
</dbReference>
<comment type="similarity">
    <text evidence="1 2">Belongs to the Rab GDI family.</text>
</comment>
<dbReference type="Gene3D" id="3.50.50.60">
    <property type="entry name" value="FAD/NAD(P)-binding domain"/>
    <property type="match status" value="1"/>
</dbReference>
<dbReference type="GO" id="GO:0005092">
    <property type="term" value="F:GDP-dissociation inhibitor activity"/>
    <property type="evidence" value="ECO:0007669"/>
    <property type="project" value="UniProtKB-UniRule"/>
</dbReference>
<dbReference type="Gene3D" id="3.30.519.10">
    <property type="entry name" value="Guanine Nucleotide Dissociation Inhibitor, domain 2"/>
    <property type="match status" value="1"/>
</dbReference>
<evidence type="ECO:0000313" key="4">
    <source>
        <dbReference type="Proteomes" id="UP001172101"/>
    </source>
</evidence>
<dbReference type="PANTHER" id="PTHR11787:SF4">
    <property type="entry name" value="CHM, RAB ESCORT PROTEIN 1"/>
    <property type="match status" value="1"/>
</dbReference>
<sequence length="503" mass="54555">MDSLSDTIWDVVICGTGLQQSLLALALSRSGKNILHIDPNEYYGGPEAAFSLQEAESWVATLSDPTNQNNAGNGGVFRAASITKPEATSPALKFSRSYSLALSPQLIHSRSELLAQLVSSRAHRQIDFLAVGAFFIFKAPEDLDHKAVLTRIPSTREDVFLSKAIPVKAKRGLMKFLKFVVDYDSEPQTEAWQPHADAPLTEFLRKEFTMEAELQTYIVTLTLSLDGRISTRDGLAIIHRHLSSMGVFGPGFTAIYPKWGGISEIAQVACRACAVGGAVYMLGTGIKSMQTGYSAEMELELELTNGVTVKTRRLVQTDEPASEKVVVSRLVSIIDSPLNSLFAAVVEGAQKPAVAVIAFPSGSLKTSAGKTWEFPVYVFAHSSDTGECPVGQSILYLTTPSITGSKEVLEQAVQSFLDAVSGEQVPHGVYQLYYEHLGGPAGSRTEGQVFKFPAASPSLSFNDSTLKVVREAWKEVLNEAATGADYMAFPDREGAVYDEEMYD</sequence>
<dbReference type="SUPFAM" id="SSF51905">
    <property type="entry name" value="FAD/NAD(P)-binding domain"/>
    <property type="match status" value="1"/>
</dbReference>
<evidence type="ECO:0000313" key="3">
    <source>
        <dbReference type="EMBL" id="KAK0717160.1"/>
    </source>
</evidence>
<dbReference type="PANTHER" id="PTHR11787">
    <property type="entry name" value="RAB GDP-DISSOCIATION INHIBITOR"/>
    <property type="match status" value="1"/>
</dbReference>
<gene>
    <name evidence="3" type="ORF">B0T26DRAFT_751253</name>
</gene>
<dbReference type="RefSeq" id="XP_060295953.1">
    <property type="nucleotide sequence ID" value="XM_060445352.1"/>
</dbReference>
<dbReference type="PRINTS" id="PR00891">
    <property type="entry name" value="RABGDIREP"/>
</dbReference>
<dbReference type="GO" id="GO:0007264">
    <property type="term" value="P:small GTPase-mediated signal transduction"/>
    <property type="evidence" value="ECO:0007669"/>
    <property type="project" value="UniProtKB-UniRule"/>
</dbReference>
<reference evidence="3" key="1">
    <citation type="submission" date="2023-06" db="EMBL/GenBank/DDBJ databases">
        <title>Genome-scale phylogeny and comparative genomics of the fungal order Sordariales.</title>
        <authorList>
            <consortium name="Lawrence Berkeley National Laboratory"/>
            <person name="Hensen N."/>
            <person name="Bonometti L."/>
            <person name="Westerberg I."/>
            <person name="Brannstrom I.O."/>
            <person name="Guillou S."/>
            <person name="Cros-Aarteil S."/>
            <person name="Calhoun S."/>
            <person name="Haridas S."/>
            <person name="Kuo A."/>
            <person name="Mondo S."/>
            <person name="Pangilinan J."/>
            <person name="Riley R."/>
            <person name="LaButti K."/>
            <person name="Andreopoulos B."/>
            <person name="Lipzen A."/>
            <person name="Chen C."/>
            <person name="Yanf M."/>
            <person name="Daum C."/>
            <person name="Ng V."/>
            <person name="Clum A."/>
            <person name="Steindorff A."/>
            <person name="Ohm R."/>
            <person name="Martin F."/>
            <person name="Silar P."/>
            <person name="Natvig D."/>
            <person name="Lalanne C."/>
            <person name="Gautier V."/>
            <person name="Ament-velasquez S.L."/>
            <person name="Kruys A."/>
            <person name="Hutchinson M.I."/>
            <person name="Powell A.J."/>
            <person name="Barry K."/>
            <person name="Miller A.N."/>
            <person name="Grigoriev I.V."/>
            <person name="Debuchy R."/>
            <person name="Gladieux P."/>
            <person name="Thoren M.H."/>
            <person name="Johannesson H."/>
        </authorList>
    </citation>
    <scope>NUCLEOTIDE SEQUENCE</scope>
    <source>
        <strain evidence="3">SMH2392-1A</strain>
    </source>
</reference>
<dbReference type="AlphaFoldDB" id="A0AA40AJY2"/>
<dbReference type="Gene3D" id="1.10.405.10">
    <property type="entry name" value="Guanine Nucleotide Dissociation Inhibitor, domain 1"/>
    <property type="match status" value="1"/>
</dbReference>
<accession>A0AA40AJY2</accession>
<organism evidence="3 4">
    <name type="scientific">Lasiosphaeria miniovina</name>
    <dbReference type="NCBI Taxonomy" id="1954250"/>
    <lineage>
        <taxon>Eukaryota</taxon>
        <taxon>Fungi</taxon>
        <taxon>Dikarya</taxon>
        <taxon>Ascomycota</taxon>
        <taxon>Pezizomycotina</taxon>
        <taxon>Sordariomycetes</taxon>
        <taxon>Sordariomycetidae</taxon>
        <taxon>Sordariales</taxon>
        <taxon>Lasiosphaeriaceae</taxon>
        <taxon>Lasiosphaeria</taxon>
    </lineage>
</organism>
<dbReference type="Proteomes" id="UP001172101">
    <property type="component" value="Unassembled WGS sequence"/>
</dbReference>